<organism evidence="2 3">
    <name type="scientific">Chlorobaculum limnaeum</name>
    <dbReference type="NCBI Taxonomy" id="274537"/>
    <lineage>
        <taxon>Bacteria</taxon>
        <taxon>Pseudomonadati</taxon>
        <taxon>Chlorobiota</taxon>
        <taxon>Chlorobiia</taxon>
        <taxon>Chlorobiales</taxon>
        <taxon>Chlorobiaceae</taxon>
        <taxon>Chlorobaculum</taxon>
    </lineage>
</organism>
<name>A0A1D8D1Y9_CHLLM</name>
<keyword evidence="1" id="KW-0812">Transmembrane</keyword>
<dbReference type="RefSeq" id="WP_069809203.1">
    <property type="nucleotide sequence ID" value="NZ_CP017305.1"/>
</dbReference>
<dbReference type="Proteomes" id="UP000095185">
    <property type="component" value="Chromosome"/>
</dbReference>
<feature type="transmembrane region" description="Helical" evidence="1">
    <location>
        <begin position="67"/>
        <end position="89"/>
    </location>
</feature>
<dbReference type="Gene3D" id="3.40.50.10770">
    <property type="entry name" value="Hypothetical protein VC1899 like domain (Restriction endonuclease-like)"/>
    <property type="match status" value="1"/>
</dbReference>
<evidence type="ECO:0000313" key="2">
    <source>
        <dbReference type="EMBL" id="AOS83485.1"/>
    </source>
</evidence>
<feature type="transmembrane region" description="Helical" evidence="1">
    <location>
        <begin position="28"/>
        <end position="47"/>
    </location>
</feature>
<dbReference type="OrthoDB" id="268778at2"/>
<accession>A0A1D8D1Y9</accession>
<keyword evidence="1" id="KW-1133">Transmembrane helix</keyword>
<reference evidence="2" key="1">
    <citation type="submission" date="2016-09" db="EMBL/GenBank/DDBJ databases">
        <title>Genome sequence of Chlorobaculum limnaeum.</title>
        <authorList>
            <person name="Liu Z."/>
            <person name="Tank M."/>
            <person name="Bryant D.A."/>
        </authorList>
    </citation>
    <scope>NUCLEOTIDE SEQUENCE [LARGE SCALE GENOMIC DNA]</scope>
    <source>
        <strain evidence="2">DSM 1677</strain>
    </source>
</reference>
<evidence type="ECO:0000256" key="1">
    <source>
        <dbReference type="SAM" id="Phobius"/>
    </source>
</evidence>
<keyword evidence="1" id="KW-0472">Membrane</keyword>
<dbReference type="AlphaFoldDB" id="A0A1D8D1Y9"/>
<protein>
    <recommendedName>
        <fullName evidence="4">CRISPR-associated protein</fullName>
    </recommendedName>
</protein>
<sequence length="287" mass="32378">MAINPIQKKIKAQQAIKKFAETVVGNKNIGWLSVLCLCLFFIASGWFSDGLAEYIDYLLGGLGPAVINYKLLISIFIILLFWFFVVNVVHGDKDKIIVNNDQSLPTKELVLFLSNFRNIASKESSINAGELVSKEYLEQKYAENAFHFDLLLDTTWEMPFRAIQYHVSKLQHVVLVTSSGGKKSSLESDLFVKLAHVLYPNIRIEEHVVDFENLEQIFDLINHVYEKAKQSGLREDDVLVDITGGQKTNTIAAAIATLAIGRQFEYITTGEKIVRSYDVGYFSRDAS</sequence>
<dbReference type="EMBL" id="CP017305">
    <property type="protein sequence ID" value="AOS83485.1"/>
    <property type="molecule type" value="Genomic_DNA"/>
</dbReference>
<keyword evidence="3" id="KW-1185">Reference proteome</keyword>
<gene>
    <name evidence="2" type="ORF">BIU88_04615</name>
</gene>
<dbReference type="KEGG" id="clz:BIU88_04615"/>
<evidence type="ECO:0008006" key="4">
    <source>
        <dbReference type="Google" id="ProtNLM"/>
    </source>
</evidence>
<proteinExistence type="predicted"/>
<evidence type="ECO:0000313" key="3">
    <source>
        <dbReference type="Proteomes" id="UP000095185"/>
    </source>
</evidence>